<dbReference type="SUPFAM" id="SSF57850">
    <property type="entry name" value="RING/U-box"/>
    <property type="match status" value="1"/>
</dbReference>
<evidence type="ECO:0000313" key="14">
    <source>
        <dbReference type="Proteomes" id="UP000028760"/>
    </source>
</evidence>
<organism evidence="13 14">
    <name type="scientific">Poecilia formosa</name>
    <name type="common">Amazon molly</name>
    <name type="synonym">Limia formosa</name>
    <dbReference type="NCBI Taxonomy" id="48698"/>
    <lineage>
        <taxon>Eukaryota</taxon>
        <taxon>Metazoa</taxon>
        <taxon>Chordata</taxon>
        <taxon>Craniata</taxon>
        <taxon>Vertebrata</taxon>
        <taxon>Euteleostomi</taxon>
        <taxon>Actinopterygii</taxon>
        <taxon>Neopterygii</taxon>
        <taxon>Teleostei</taxon>
        <taxon>Neoteleostei</taxon>
        <taxon>Acanthomorphata</taxon>
        <taxon>Ovalentaria</taxon>
        <taxon>Atherinomorphae</taxon>
        <taxon>Cyprinodontiformes</taxon>
        <taxon>Poeciliidae</taxon>
        <taxon>Poeciliinae</taxon>
        <taxon>Poecilia</taxon>
    </lineage>
</organism>
<feature type="region of interest" description="Disordered" evidence="11">
    <location>
        <begin position="121"/>
        <end position="151"/>
    </location>
</feature>
<keyword evidence="14" id="KW-1185">Reference proteome</keyword>
<reference evidence="13" key="2">
    <citation type="submission" date="2025-08" db="UniProtKB">
        <authorList>
            <consortium name="Ensembl"/>
        </authorList>
    </citation>
    <scope>IDENTIFICATION</scope>
</reference>
<dbReference type="GO" id="GO:0061630">
    <property type="term" value="F:ubiquitin protein ligase activity"/>
    <property type="evidence" value="ECO:0007669"/>
    <property type="project" value="TreeGrafter"/>
</dbReference>
<reference evidence="14" key="1">
    <citation type="submission" date="2013-10" db="EMBL/GenBank/DDBJ databases">
        <authorList>
            <person name="Schartl M."/>
            <person name="Warren W."/>
        </authorList>
    </citation>
    <scope>NUCLEOTIDE SEQUENCE [LARGE SCALE GENOMIC DNA]</scope>
    <source>
        <strain evidence="14">female</strain>
    </source>
</reference>
<dbReference type="GO" id="GO:0016020">
    <property type="term" value="C:membrane"/>
    <property type="evidence" value="ECO:0007669"/>
    <property type="project" value="UniProtKB-SubCell"/>
</dbReference>
<feature type="domain" description="RING-type" evidence="12">
    <location>
        <begin position="49"/>
        <end position="90"/>
    </location>
</feature>
<evidence type="ECO:0000256" key="9">
    <source>
        <dbReference type="ARBA" id="ARBA00023180"/>
    </source>
</evidence>
<keyword evidence="4" id="KW-0732">Signal</keyword>
<name>A0A096LVN9_POEFO</name>
<dbReference type="eggNOG" id="KOG0800">
    <property type="taxonomic scope" value="Eukaryota"/>
</dbReference>
<evidence type="ECO:0000256" key="2">
    <source>
        <dbReference type="ARBA" id="ARBA00022692"/>
    </source>
</evidence>
<evidence type="ECO:0000256" key="1">
    <source>
        <dbReference type="ARBA" id="ARBA00004370"/>
    </source>
</evidence>
<dbReference type="GO" id="GO:0006511">
    <property type="term" value="P:ubiquitin-dependent protein catabolic process"/>
    <property type="evidence" value="ECO:0007669"/>
    <property type="project" value="TreeGrafter"/>
</dbReference>
<keyword evidence="2" id="KW-0812">Transmembrane</keyword>
<keyword evidence="7" id="KW-1133">Transmembrane helix</keyword>
<protein>
    <submittedName>
        <fullName evidence="13">Ring finger protein 130</fullName>
    </submittedName>
</protein>
<sequence>MLHLDWTLTSVVSVLQRRLGDAAKKAIGKLTTRTVKKGDKETDPDFNHCAVCIEAYQLNDVVRILPCKHVFHKVCVDPWLNEHCTCPMCKLNILKALGIMTSLPCVDAVVLDVERLGVGQTSGSQRAPLSDQNQPSISLEPAETAPRTPADITVAVTSKKPEEQNFTN</sequence>
<dbReference type="FunFam" id="3.30.40.10:FF:000009">
    <property type="entry name" value="E3 ubiquitin-protein ligase RNF130"/>
    <property type="match status" value="1"/>
</dbReference>
<proteinExistence type="predicted"/>
<comment type="subcellular location">
    <subcellularLocation>
        <location evidence="1">Membrane</location>
    </subcellularLocation>
</comment>
<dbReference type="SMART" id="SM00184">
    <property type="entry name" value="RING"/>
    <property type="match status" value="1"/>
</dbReference>
<evidence type="ECO:0000256" key="6">
    <source>
        <dbReference type="ARBA" id="ARBA00022833"/>
    </source>
</evidence>
<keyword evidence="8" id="KW-0472">Membrane</keyword>
<dbReference type="GO" id="GO:0016567">
    <property type="term" value="P:protein ubiquitination"/>
    <property type="evidence" value="ECO:0007669"/>
    <property type="project" value="TreeGrafter"/>
</dbReference>
<dbReference type="Ensembl" id="ENSPFOT00000025744.1">
    <property type="protein sequence ID" value="ENSPFOP00000023230.1"/>
    <property type="gene ID" value="ENSPFOG00000022463.1"/>
</dbReference>
<evidence type="ECO:0000313" key="13">
    <source>
        <dbReference type="Ensembl" id="ENSPFOP00000023230.1"/>
    </source>
</evidence>
<dbReference type="PROSITE" id="PS50089">
    <property type="entry name" value="ZF_RING_2"/>
    <property type="match status" value="1"/>
</dbReference>
<dbReference type="InterPro" id="IPR013083">
    <property type="entry name" value="Znf_RING/FYVE/PHD"/>
</dbReference>
<evidence type="ECO:0000256" key="8">
    <source>
        <dbReference type="ARBA" id="ARBA00023136"/>
    </source>
</evidence>
<evidence type="ECO:0000256" key="10">
    <source>
        <dbReference type="PROSITE-ProRule" id="PRU00175"/>
    </source>
</evidence>
<keyword evidence="3" id="KW-0479">Metal-binding</keyword>
<keyword evidence="5 10" id="KW-0863">Zinc-finger</keyword>
<keyword evidence="6" id="KW-0862">Zinc</keyword>
<reference evidence="13" key="3">
    <citation type="submission" date="2025-09" db="UniProtKB">
        <authorList>
            <consortium name="Ensembl"/>
        </authorList>
    </citation>
    <scope>IDENTIFICATION</scope>
</reference>
<keyword evidence="9" id="KW-0325">Glycoprotein</keyword>
<accession>A0A096LVN9</accession>
<evidence type="ECO:0000256" key="5">
    <source>
        <dbReference type="ARBA" id="ARBA00022771"/>
    </source>
</evidence>
<dbReference type="InterPro" id="IPR001841">
    <property type="entry name" value="Znf_RING"/>
</dbReference>
<dbReference type="Pfam" id="PF13639">
    <property type="entry name" value="zf-RING_2"/>
    <property type="match status" value="1"/>
</dbReference>
<evidence type="ECO:0000256" key="7">
    <source>
        <dbReference type="ARBA" id="ARBA00022989"/>
    </source>
</evidence>
<evidence type="ECO:0000256" key="11">
    <source>
        <dbReference type="SAM" id="MobiDB-lite"/>
    </source>
</evidence>
<evidence type="ECO:0000256" key="4">
    <source>
        <dbReference type="ARBA" id="ARBA00022729"/>
    </source>
</evidence>
<dbReference type="AlphaFoldDB" id="A0A096LVN9"/>
<dbReference type="STRING" id="48698.ENSPFOP00000023230"/>
<dbReference type="InterPro" id="IPR051834">
    <property type="entry name" value="RING_finger_E3_ligase"/>
</dbReference>
<dbReference type="PANTHER" id="PTHR45931">
    <property type="entry name" value="SI:CH211-59O9.10"/>
    <property type="match status" value="1"/>
</dbReference>
<dbReference type="Gene3D" id="3.30.40.10">
    <property type="entry name" value="Zinc/RING finger domain, C3HC4 (zinc finger)"/>
    <property type="match status" value="1"/>
</dbReference>
<evidence type="ECO:0000259" key="12">
    <source>
        <dbReference type="PROSITE" id="PS50089"/>
    </source>
</evidence>
<evidence type="ECO:0000256" key="3">
    <source>
        <dbReference type="ARBA" id="ARBA00022723"/>
    </source>
</evidence>
<dbReference type="PANTHER" id="PTHR45931:SF21">
    <property type="entry name" value="RING FINGER PROTEIN 130"/>
    <property type="match status" value="1"/>
</dbReference>
<dbReference type="GO" id="GO:0008270">
    <property type="term" value="F:zinc ion binding"/>
    <property type="evidence" value="ECO:0007669"/>
    <property type="project" value="UniProtKB-KW"/>
</dbReference>
<dbReference type="GO" id="GO:0045893">
    <property type="term" value="P:positive regulation of DNA-templated transcription"/>
    <property type="evidence" value="ECO:0007669"/>
    <property type="project" value="TreeGrafter"/>
</dbReference>
<feature type="compositionally biased region" description="Polar residues" evidence="11">
    <location>
        <begin position="121"/>
        <end position="137"/>
    </location>
</feature>
<dbReference type="Proteomes" id="UP000028760">
    <property type="component" value="Unassembled WGS sequence"/>
</dbReference>
<dbReference type="GeneTree" id="ENSGT00940000157465"/>
<dbReference type="GO" id="GO:0005634">
    <property type="term" value="C:nucleus"/>
    <property type="evidence" value="ECO:0007669"/>
    <property type="project" value="TreeGrafter"/>
</dbReference>
<dbReference type="EMBL" id="AYCK01030549">
    <property type="status" value="NOT_ANNOTATED_CDS"/>
    <property type="molecule type" value="Genomic_DNA"/>
</dbReference>